<keyword evidence="4" id="KW-0552">Olfaction</keyword>
<dbReference type="AlphaFoldDB" id="A0AAV1JE24"/>
<evidence type="ECO:0000256" key="8">
    <source>
        <dbReference type="ARBA" id="ARBA00023224"/>
    </source>
</evidence>
<evidence type="ECO:0000256" key="5">
    <source>
        <dbReference type="ARBA" id="ARBA00022989"/>
    </source>
</evidence>
<keyword evidence="5 10" id="KW-1133">Transmembrane helix</keyword>
<dbReference type="PROSITE" id="PS50878">
    <property type="entry name" value="RT_POL"/>
    <property type="match status" value="1"/>
</dbReference>
<dbReference type="PANTHER" id="PTHR19446">
    <property type="entry name" value="REVERSE TRANSCRIPTASES"/>
    <property type="match status" value="1"/>
</dbReference>
<dbReference type="GO" id="GO:0007165">
    <property type="term" value="P:signal transduction"/>
    <property type="evidence" value="ECO:0007669"/>
    <property type="project" value="UniProtKB-KW"/>
</dbReference>
<evidence type="ECO:0000259" key="11">
    <source>
        <dbReference type="PROSITE" id="PS50878"/>
    </source>
</evidence>
<reference evidence="12 13" key="1">
    <citation type="submission" date="2023-11" db="EMBL/GenBank/DDBJ databases">
        <authorList>
            <person name="Okamura Y."/>
        </authorList>
    </citation>
    <scope>NUCLEOTIDE SEQUENCE [LARGE SCALE GENOMIC DNA]</scope>
</reference>
<evidence type="ECO:0000256" key="7">
    <source>
        <dbReference type="ARBA" id="ARBA00023170"/>
    </source>
</evidence>
<keyword evidence="2" id="KW-0716">Sensory transduction</keyword>
<keyword evidence="8" id="KW-0807">Transducer</keyword>
<dbReference type="GO" id="GO:0016020">
    <property type="term" value="C:membrane"/>
    <property type="evidence" value="ECO:0007669"/>
    <property type="project" value="UniProtKB-SubCell"/>
</dbReference>
<feature type="compositionally biased region" description="Low complexity" evidence="9">
    <location>
        <begin position="1"/>
        <end position="10"/>
    </location>
</feature>
<evidence type="ECO:0000313" key="13">
    <source>
        <dbReference type="Proteomes" id="UP001497472"/>
    </source>
</evidence>
<dbReference type="InterPro" id="IPR004117">
    <property type="entry name" value="7tm6_olfct_rcpt"/>
</dbReference>
<keyword evidence="13" id="KW-1185">Reference proteome</keyword>
<evidence type="ECO:0000256" key="2">
    <source>
        <dbReference type="ARBA" id="ARBA00022606"/>
    </source>
</evidence>
<feature type="transmembrane region" description="Helical" evidence="10">
    <location>
        <begin position="825"/>
        <end position="849"/>
    </location>
</feature>
<dbReference type="InterPro" id="IPR043502">
    <property type="entry name" value="DNA/RNA_pol_sf"/>
</dbReference>
<sequence length="887" mass="102687">MEEGVDSPPTSKKRPRRPDDHQNGSGLGGGGDDCGLCILNDGSSTTVNYPRHNPSAIDVSFISPQLAPFCEWSVYDDAMGSYHYPTITNITINPERYTVIYGTEKFLYNKTDWNKYAEVSNNVFQDMIVSKENPVASYEEFCNRLNKLKQMCVPKFTKTNFRGRPPAPWWNSTCEEAVIKSYNALKLYRNDPTVDNYINYKRLDALKKRTIKEQKRISWNSYCNSFNRTTPISQIWNLIKKFKGVRTGNKSYRDDFVQPFLDKLSDNTNLVNSNSLNDYFISNNENPQSRFLLEPFSWSEFIMSLQSRKNTSPGLDDFPYLLITYLPESIKLIFLNVLNSLWHKKLIPTSWKTQCVIPILKPDKSPENASSYRPISLSSCLGKIFENMLKTRLDWYAESNTIIPHIQYGFRKGRSCADSFISLTNDLKNAKNNKIHTVCVFLDVQGAFDSVDPGILVKVLSNAGIPGQLCKWIYDFLSNRVLYVRHNNVLHGPRIASKGTMQGATLSPLLYNLYTCEICKYVDTKNVNILQFADDLVLYSSDLNLTLAVEKVNTGLRQLNNYYQHRLNLKVNTMKSNVMIFGKDLPMINVTYNGDVIQQVSILVYVREKMAESIEKKEFDNSLKPMKIALWISGIDLFVRNEKPLTRSLCSRFIFYFNFIWLHSDVCGEFYCFFYYLTTKKSLEKPLLIAPFIFMSVLGTLKVAAIFYNKQTAVGVLQKLRDLHPQREEPRDRSSNRKERAKREESISYEFKLKKKTVKLLYTYSIFICLGYVVAASLFEFSPLILMARNLHKYGRTDLKLPYLVKFFFDPYAAPWWQLEYVHQLISSVIVITNTFAADSLFYAFCLYVKMHFEILCQRLEKLTVTKTKDASNEFKDLINRHRELIE</sequence>
<dbReference type="Proteomes" id="UP001497472">
    <property type="component" value="Unassembled WGS sequence"/>
</dbReference>
<dbReference type="SUPFAM" id="SSF56219">
    <property type="entry name" value="DNase I-like"/>
    <property type="match status" value="1"/>
</dbReference>
<keyword evidence="3 10" id="KW-0812">Transmembrane</keyword>
<protein>
    <recommendedName>
        <fullName evidence="11">Reverse transcriptase domain-containing protein</fullName>
    </recommendedName>
</protein>
<comment type="subcellular location">
    <subcellularLocation>
        <location evidence="1">Membrane</location>
        <topology evidence="1">Multi-pass membrane protein</topology>
    </subcellularLocation>
</comment>
<dbReference type="EMBL" id="CAVLEF010000009">
    <property type="protein sequence ID" value="CAK1547767.1"/>
    <property type="molecule type" value="Genomic_DNA"/>
</dbReference>
<dbReference type="Gene3D" id="3.60.10.10">
    <property type="entry name" value="Endonuclease/exonuclease/phosphatase"/>
    <property type="match status" value="1"/>
</dbReference>
<dbReference type="CDD" id="cd01650">
    <property type="entry name" value="RT_nLTR_like"/>
    <property type="match status" value="1"/>
</dbReference>
<feature type="domain" description="Reverse transcriptase" evidence="11">
    <location>
        <begin position="340"/>
        <end position="597"/>
    </location>
</feature>
<evidence type="ECO:0000313" key="12">
    <source>
        <dbReference type="EMBL" id="CAK1547767.1"/>
    </source>
</evidence>
<feature type="region of interest" description="Disordered" evidence="9">
    <location>
        <begin position="1"/>
        <end position="28"/>
    </location>
</feature>
<feature type="transmembrane region" description="Helical" evidence="10">
    <location>
        <begin position="761"/>
        <end position="781"/>
    </location>
</feature>
<name>A0AAV1JE24_9NEOP</name>
<evidence type="ECO:0000256" key="6">
    <source>
        <dbReference type="ARBA" id="ARBA00023136"/>
    </source>
</evidence>
<dbReference type="SUPFAM" id="SSF56672">
    <property type="entry name" value="DNA/RNA polymerases"/>
    <property type="match status" value="1"/>
</dbReference>
<gene>
    <name evidence="12" type="ORF">LNINA_LOCUS7221</name>
</gene>
<dbReference type="GO" id="GO:0005549">
    <property type="term" value="F:odorant binding"/>
    <property type="evidence" value="ECO:0007669"/>
    <property type="project" value="InterPro"/>
</dbReference>
<comment type="caution">
    <text evidence="12">The sequence shown here is derived from an EMBL/GenBank/DDBJ whole genome shotgun (WGS) entry which is preliminary data.</text>
</comment>
<dbReference type="GO" id="GO:0071897">
    <property type="term" value="P:DNA biosynthetic process"/>
    <property type="evidence" value="ECO:0007669"/>
    <property type="project" value="UniProtKB-ARBA"/>
</dbReference>
<evidence type="ECO:0000256" key="9">
    <source>
        <dbReference type="SAM" id="MobiDB-lite"/>
    </source>
</evidence>
<evidence type="ECO:0000256" key="4">
    <source>
        <dbReference type="ARBA" id="ARBA00022725"/>
    </source>
</evidence>
<keyword evidence="7" id="KW-0675">Receptor</keyword>
<organism evidence="12 13">
    <name type="scientific">Leptosia nina</name>
    <dbReference type="NCBI Taxonomy" id="320188"/>
    <lineage>
        <taxon>Eukaryota</taxon>
        <taxon>Metazoa</taxon>
        <taxon>Ecdysozoa</taxon>
        <taxon>Arthropoda</taxon>
        <taxon>Hexapoda</taxon>
        <taxon>Insecta</taxon>
        <taxon>Pterygota</taxon>
        <taxon>Neoptera</taxon>
        <taxon>Endopterygota</taxon>
        <taxon>Lepidoptera</taxon>
        <taxon>Glossata</taxon>
        <taxon>Ditrysia</taxon>
        <taxon>Papilionoidea</taxon>
        <taxon>Pieridae</taxon>
        <taxon>Pierinae</taxon>
        <taxon>Leptosia</taxon>
    </lineage>
</organism>
<keyword evidence="6 10" id="KW-0472">Membrane</keyword>
<accession>A0AAV1JE24</accession>
<feature type="transmembrane region" description="Helical" evidence="10">
    <location>
        <begin position="688"/>
        <end position="708"/>
    </location>
</feature>
<evidence type="ECO:0000256" key="3">
    <source>
        <dbReference type="ARBA" id="ARBA00022692"/>
    </source>
</evidence>
<dbReference type="InterPro" id="IPR036691">
    <property type="entry name" value="Endo/exonu/phosph_ase_sf"/>
</dbReference>
<dbReference type="Pfam" id="PF00078">
    <property type="entry name" value="RVT_1"/>
    <property type="match status" value="1"/>
</dbReference>
<dbReference type="GO" id="GO:0004984">
    <property type="term" value="F:olfactory receptor activity"/>
    <property type="evidence" value="ECO:0007669"/>
    <property type="project" value="InterPro"/>
</dbReference>
<evidence type="ECO:0000256" key="10">
    <source>
        <dbReference type="SAM" id="Phobius"/>
    </source>
</evidence>
<dbReference type="InterPro" id="IPR000477">
    <property type="entry name" value="RT_dom"/>
</dbReference>
<proteinExistence type="predicted"/>
<dbReference type="Pfam" id="PF02949">
    <property type="entry name" value="7tm_6"/>
    <property type="match status" value="1"/>
</dbReference>
<evidence type="ECO:0000256" key="1">
    <source>
        <dbReference type="ARBA" id="ARBA00004141"/>
    </source>
</evidence>